<dbReference type="Proteomes" id="UP000807342">
    <property type="component" value="Unassembled WGS sequence"/>
</dbReference>
<dbReference type="InterPro" id="IPR002745">
    <property type="entry name" value="Ptrans_KptA/Tpt1"/>
</dbReference>
<evidence type="ECO:0000256" key="2">
    <source>
        <dbReference type="ARBA" id="ARBA00012007"/>
    </source>
</evidence>
<dbReference type="EMBL" id="MU151501">
    <property type="protein sequence ID" value="KAF9443245.1"/>
    <property type="molecule type" value="Genomic_DNA"/>
</dbReference>
<evidence type="ECO:0000256" key="3">
    <source>
        <dbReference type="ARBA" id="ARBA00047949"/>
    </source>
</evidence>
<organism evidence="4 5">
    <name type="scientific">Macrolepiota fuliginosa MF-IS2</name>
    <dbReference type="NCBI Taxonomy" id="1400762"/>
    <lineage>
        <taxon>Eukaryota</taxon>
        <taxon>Fungi</taxon>
        <taxon>Dikarya</taxon>
        <taxon>Basidiomycota</taxon>
        <taxon>Agaricomycotina</taxon>
        <taxon>Agaricomycetes</taxon>
        <taxon>Agaricomycetidae</taxon>
        <taxon>Agaricales</taxon>
        <taxon>Agaricineae</taxon>
        <taxon>Agaricaceae</taxon>
        <taxon>Macrolepiota</taxon>
    </lineage>
</organism>
<sequence>MPPVTSALLSFATTDKTKTEAAYTKGTGLPGTRKIEWKTSKCGLQMRLRVEAVESSADSRDKPGVRYSKTLSSLLRHGAAPEGLAVRVDGYVKVNDLVHFSLLFTPSMDACSSRVAGYSYLV</sequence>
<comment type="function">
    <text evidence="1">Catalyzes the last step of tRNA splicing, the transfer of the splice junction 2'-phosphate from ligated tRNA to NAD to produce ADP-ribose 1''-2'' cyclic phosphate.</text>
</comment>
<keyword evidence="5" id="KW-1185">Reference proteome</keyword>
<reference evidence="4" key="1">
    <citation type="submission" date="2020-11" db="EMBL/GenBank/DDBJ databases">
        <authorList>
            <consortium name="DOE Joint Genome Institute"/>
            <person name="Ahrendt S."/>
            <person name="Riley R."/>
            <person name="Andreopoulos W."/>
            <person name="Labutti K."/>
            <person name="Pangilinan J."/>
            <person name="Ruiz-Duenas F.J."/>
            <person name="Barrasa J.M."/>
            <person name="Sanchez-Garcia M."/>
            <person name="Camarero S."/>
            <person name="Miyauchi S."/>
            <person name="Serrano A."/>
            <person name="Linde D."/>
            <person name="Babiker R."/>
            <person name="Drula E."/>
            <person name="Ayuso-Fernandez I."/>
            <person name="Pacheco R."/>
            <person name="Padilla G."/>
            <person name="Ferreira P."/>
            <person name="Barriuso J."/>
            <person name="Kellner H."/>
            <person name="Castanera R."/>
            <person name="Alfaro M."/>
            <person name="Ramirez L."/>
            <person name="Pisabarro A.G."/>
            <person name="Kuo A."/>
            <person name="Tritt A."/>
            <person name="Lipzen A."/>
            <person name="He G."/>
            <person name="Yan M."/>
            <person name="Ng V."/>
            <person name="Cullen D."/>
            <person name="Martin F."/>
            <person name="Rosso M.-N."/>
            <person name="Henrissat B."/>
            <person name="Hibbett D."/>
            <person name="Martinez A.T."/>
            <person name="Grigoriev I.V."/>
        </authorList>
    </citation>
    <scope>NUCLEOTIDE SEQUENCE</scope>
    <source>
        <strain evidence="4">MF-IS2</strain>
    </source>
</reference>
<evidence type="ECO:0000313" key="4">
    <source>
        <dbReference type="EMBL" id="KAF9443245.1"/>
    </source>
</evidence>
<evidence type="ECO:0000313" key="5">
    <source>
        <dbReference type="Proteomes" id="UP000807342"/>
    </source>
</evidence>
<proteinExistence type="predicted"/>
<name>A0A9P6BZ68_9AGAR</name>
<protein>
    <recommendedName>
        <fullName evidence="2">2'-phosphotransferase</fullName>
        <ecNumber evidence="2">2.7.1.160</ecNumber>
    </recommendedName>
</protein>
<dbReference type="OrthoDB" id="419694at2759"/>
<gene>
    <name evidence="4" type="ORF">P691DRAFT_425927</name>
</gene>
<dbReference type="Pfam" id="PF01885">
    <property type="entry name" value="PTS_2-RNA"/>
    <property type="match status" value="1"/>
</dbReference>
<dbReference type="Gene3D" id="1.10.10.970">
    <property type="entry name" value="RNA 2'-phosphotransferase, Tpt1/KptA family, N-terminal domain"/>
    <property type="match status" value="1"/>
</dbReference>
<dbReference type="AlphaFoldDB" id="A0A9P6BZ68"/>
<dbReference type="EC" id="2.7.1.160" evidence="2"/>
<comment type="catalytic activity">
    <reaction evidence="3">
        <text>2'-phospho-[ligated tRNA] + NAD(+) = mature tRNA + ADP-alpha-D-ribose 1'',2''-cyclic phosphate + nicotinamide</text>
        <dbReference type="Rhea" id="RHEA:23324"/>
        <dbReference type="Rhea" id="RHEA-COMP:11106"/>
        <dbReference type="Rhea" id="RHEA-COMP:11107"/>
        <dbReference type="ChEBI" id="CHEBI:17154"/>
        <dbReference type="ChEBI" id="CHEBI:57540"/>
        <dbReference type="ChEBI" id="CHEBI:76596"/>
        <dbReference type="ChEBI" id="CHEBI:82883"/>
        <dbReference type="ChEBI" id="CHEBI:85027"/>
        <dbReference type="EC" id="2.7.1.160"/>
    </reaction>
</comment>
<dbReference type="GO" id="GO:0000215">
    <property type="term" value="F:tRNA 2'-phosphotransferase activity"/>
    <property type="evidence" value="ECO:0007669"/>
    <property type="project" value="UniProtKB-EC"/>
</dbReference>
<evidence type="ECO:0000256" key="1">
    <source>
        <dbReference type="ARBA" id="ARBA00003343"/>
    </source>
</evidence>
<comment type="caution">
    <text evidence="4">The sequence shown here is derived from an EMBL/GenBank/DDBJ whole genome shotgun (WGS) entry which is preliminary data.</text>
</comment>
<dbReference type="InterPro" id="IPR042080">
    <property type="entry name" value="RNA_2'-PTrans_N"/>
</dbReference>
<accession>A0A9P6BZ68</accession>
<dbReference type="SUPFAM" id="SSF56399">
    <property type="entry name" value="ADP-ribosylation"/>
    <property type="match status" value="1"/>
</dbReference>